<dbReference type="InterPro" id="IPR000169">
    <property type="entry name" value="Pept_cys_AS"/>
</dbReference>
<keyword evidence="5" id="KW-0865">Zymogen</keyword>
<dbReference type="SUPFAM" id="SSF54001">
    <property type="entry name" value="Cysteine proteinases"/>
    <property type="match status" value="1"/>
</dbReference>
<dbReference type="PRINTS" id="PR00705">
    <property type="entry name" value="PAPAIN"/>
</dbReference>
<dbReference type="CDD" id="cd02248">
    <property type="entry name" value="Peptidase_C1A"/>
    <property type="match status" value="1"/>
</dbReference>
<dbReference type="InterPro" id="IPR013201">
    <property type="entry name" value="Prot_inhib_I29"/>
</dbReference>
<dbReference type="SMART" id="SM00848">
    <property type="entry name" value="Inhibitor_I29"/>
    <property type="match status" value="1"/>
</dbReference>
<dbReference type="GO" id="GO:0006508">
    <property type="term" value="P:proteolysis"/>
    <property type="evidence" value="ECO:0007669"/>
    <property type="project" value="UniProtKB-KW"/>
</dbReference>
<evidence type="ECO:0000259" key="9">
    <source>
        <dbReference type="SMART" id="SM00645"/>
    </source>
</evidence>
<dbReference type="InterPro" id="IPR025661">
    <property type="entry name" value="Pept_asp_AS"/>
</dbReference>
<feature type="region of interest" description="Disordered" evidence="7">
    <location>
        <begin position="568"/>
        <end position="598"/>
    </location>
</feature>
<dbReference type="Pfam" id="PF08246">
    <property type="entry name" value="Inhibitor_I29"/>
    <property type="match status" value="1"/>
</dbReference>
<proteinExistence type="inferred from homology"/>
<keyword evidence="3" id="KW-0378">Hydrolase</keyword>
<dbReference type="EMBL" id="CAJPWZ010003207">
    <property type="protein sequence ID" value="CAG2254047.1"/>
    <property type="molecule type" value="Genomic_DNA"/>
</dbReference>
<accession>A0A8S3VG42</accession>
<gene>
    <name evidence="11" type="ORF">MEDL_65547</name>
</gene>
<keyword evidence="6" id="KW-1015">Disulfide bond</keyword>
<evidence type="ECO:0000259" key="10">
    <source>
        <dbReference type="SMART" id="SM00848"/>
    </source>
</evidence>
<dbReference type="Pfam" id="PF00112">
    <property type="entry name" value="Peptidase_C1"/>
    <property type="match status" value="1"/>
</dbReference>
<evidence type="ECO:0000313" key="11">
    <source>
        <dbReference type="EMBL" id="CAG2254047.1"/>
    </source>
</evidence>
<evidence type="ECO:0000313" key="12">
    <source>
        <dbReference type="Proteomes" id="UP000683360"/>
    </source>
</evidence>
<reference evidence="11" key="1">
    <citation type="submission" date="2021-03" db="EMBL/GenBank/DDBJ databases">
        <authorList>
            <person name="Bekaert M."/>
        </authorList>
    </citation>
    <scope>NUCLEOTIDE SEQUENCE</scope>
</reference>
<dbReference type="InterPro" id="IPR038765">
    <property type="entry name" value="Papain-like_cys_pep_sf"/>
</dbReference>
<evidence type="ECO:0000256" key="1">
    <source>
        <dbReference type="ARBA" id="ARBA00008455"/>
    </source>
</evidence>
<evidence type="ECO:0000256" key="2">
    <source>
        <dbReference type="ARBA" id="ARBA00022670"/>
    </source>
</evidence>
<dbReference type="InterPro" id="IPR000668">
    <property type="entry name" value="Peptidase_C1A_C"/>
</dbReference>
<keyword evidence="8" id="KW-0732">Signal</keyword>
<evidence type="ECO:0000256" key="6">
    <source>
        <dbReference type="ARBA" id="ARBA00023157"/>
    </source>
</evidence>
<dbReference type="InterPro" id="IPR013128">
    <property type="entry name" value="Peptidase_C1A"/>
</dbReference>
<dbReference type="SMART" id="SM00645">
    <property type="entry name" value="Pept_C1"/>
    <property type="match status" value="1"/>
</dbReference>
<keyword evidence="4" id="KW-0788">Thiol protease</keyword>
<dbReference type="AlphaFoldDB" id="A0A8S3VG42"/>
<feature type="signal peptide" evidence="8">
    <location>
        <begin position="1"/>
        <end position="28"/>
    </location>
</feature>
<dbReference type="Gene3D" id="1.10.287.2250">
    <property type="match status" value="1"/>
</dbReference>
<dbReference type="PROSITE" id="PS00640">
    <property type="entry name" value="THIOL_PROTEASE_ASN"/>
    <property type="match status" value="1"/>
</dbReference>
<dbReference type="PROSITE" id="PS00139">
    <property type="entry name" value="THIOL_PROTEASE_CYS"/>
    <property type="match status" value="1"/>
</dbReference>
<keyword evidence="12" id="KW-1185">Reference proteome</keyword>
<dbReference type="InterPro" id="IPR025660">
    <property type="entry name" value="Pept_his_AS"/>
</dbReference>
<evidence type="ECO:0000256" key="4">
    <source>
        <dbReference type="ARBA" id="ARBA00022807"/>
    </source>
</evidence>
<evidence type="ECO:0000256" key="3">
    <source>
        <dbReference type="ARBA" id="ARBA00022801"/>
    </source>
</evidence>
<dbReference type="PANTHER" id="PTHR12411">
    <property type="entry name" value="CYSTEINE PROTEASE FAMILY C1-RELATED"/>
    <property type="match status" value="1"/>
</dbReference>
<dbReference type="InterPro" id="IPR039417">
    <property type="entry name" value="Peptidase_C1A_papain-like"/>
</dbReference>
<feature type="domain" description="Cathepsin propeptide inhibitor" evidence="10">
    <location>
        <begin position="245"/>
        <end position="301"/>
    </location>
</feature>
<organism evidence="11 12">
    <name type="scientific">Mytilus edulis</name>
    <name type="common">Blue mussel</name>
    <dbReference type="NCBI Taxonomy" id="6550"/>
    <lineage>
        <taxon>Eukaryota</taxon>
        <taxon>Metazoa</taxon>
        <taxon>Spiralia</taxon>
        <taxon>Lophotrochozoa</taxon>
        <taxon>Mollusca</taxon>
        <taxon>Bivalvia</taxon>
        <taxon>Autobranchia</taxon>
        <taxon>Pteriomorphia</taxon>
        <taxon>Mytilida</taxon>
        <taxon>Mytiloidea</taxon>
        <taxon>Mytilidae</taxon>
        <taxon>Mytilinae</taxon>
        <taxon>Mytilus</taxon>
    </lineage>
</organism>
<feature type="chain" id="PRO_5035836302" evidence="8">
    <location>
        <begin position="29"/>
        <end position="598"/>
    </location>
</feature>
<evidence type="ECO:0000256" key="7">
    <source>
        <dbReference type="SAM" id="MobiDB-lite"/>
    </source>
</evidence>
<protein>
    <submittedName>
        <fullName evidence="11">Cathepsin L1,Cysteine proteinase 3</fullName>
    </submittedName>
</protein>
<dbReference type="Proteomes" id="UP000683360">
    <property type="component" value="Unassembled WGS sequence"/>
</dbReference>
<feature type="compositionally biased region" description="Basic and acidic residues" evidence="7">
    <location>
        <begin position="568"/>
        <end position="581"/>
    </location>
</feature>
<evidence type="ECO:0000256" key="8">
    <source>
        <dbReference type="SAM" id="SignalP"/>
    </source>
</evidence>
<feature type="domain" description="Peptidase C1A papain C-terminal" evidence="9">
    <location>
        <begin position="329"/>
        <end position="521"/>
    </location>
</feature>
<comment type="caution">
    <text evidence="11">The sequence shown here is derived from an EMBL/GenBank/DDBJ whole genome shotgun (WGS) entry which is preliminary data.</text>
</comment>
<comment type="similarity">
    <text evidence="1">Belongs to the peptidase C1 family.</text>
</comment>
<name>A0A8S3VG42_MYTED</name>
<dbReference type="OrthoDB" id="65740at2759"/>
<sequence length="598" mass="68120">MVEMLKEVQFAVCIVLCFGVSFSTKATAPNWNALTYTVEGTLQLPYAEITEPFSAYYDAKNNKSRIDYYGGMVITIQRSDMTKFGVSYKLAPMSTEKQLNMDMCFQLNGTNNDDAVTIQSILPDLTGFDMIGVEMKSGNNCTKWQKVDVQGKKKNVYTMWVGPDGKMPVRYEMHGYDSLLGSHYDKYYLDYINFGTNNIDSKKFDPPTNMTCGGFPGPGIKEHRIMMNPMREYINNDQTHIDQMFGFYKNQHSKQYPSVEEHEQRKHIFRHNVRYIHSKNRAGLTYRLAVNHLADKSSEELKLMRGFRYTPGNHGGLPFERSKYNLKDVPANLDWRLYGAVNPVKDQAVCGSCWSFGTTGTIEGAYFLKTGNLVRLSQQELMDCSWGEEEQYGGYLGQDGQCRKDKVTPIAKLKNYVNITQYDQQALTFAIAHMGPVSVGIDASHLSLSFYANGVYYEPKCGNKPDDLDHAVLAVGYGTMNGEAYWLIKNSWSTYWGMDGYVLMSQKDNNCGYSFLASCQKNHVFYIIVFISSKMPKKKVWTDEERAELAKKLDSELEEYVADCIAKQKEKNEKEGEKESDLNIEDIANHPAFMTEVD</sequence>
<dbReference type="PROSITE" id="PS00639">
    <property type="entry name" value="THIOL_PROTEASE_HIS"/>
    <property type="match status" value="1"/>
</dbReference>
<dbReference type="GO" id="GO:0008234">
    <property type="term" value="F:cysteine-type peptidase activity"/>
    <property type="evidence" value="ECO:0007669"/>
    <property type="project" value="UniProtKB-KW"/>
</dbReference>
<dbReference type="Gene3D" id="3.90.70.10">
    <property type="entry name" value="Cysteine proteinases"/>
    <property type="match status" value="2"/>
</dbReference>
<keyword evidence="2" id="KW-0645">Protease</keyword>
<evidence type="ECO:0000256" key="5">
    <source>
        <dbReference type="ARBA" id="ARBA00023145"/>
    </source>
</evidence>